<keyword evidence="4" id="KW-0804">Transcription</keyword>
<dbReference type="Pfam" id="PF04542">
    <property type="entry name" value="Sigma70_r2"/>
    <property type="match status" value="1"/>
</dbReference>
<comment type="caution">
    <text evidence="6">The sequence shown here is derived from an EMBL/GenBank/DDBJ whole genome shotgun (WGS) entry which is preliminary data.</text>
</comment>
<proteinExistence type="predicted"/>
<dbReference type="InterPro" id="IPR007627">
    <property type="entry name" value="RNA_pol_sigma70_r2"/>
</dbReference>
<dbReference type="NCBIfam" id="TIGR02937">
    <property type="entry name" value="sigma70-ECF"/>
    <property type="match status" value="1"/>
</dbReference>
<dbReference type="InterPro" id="IPR036388">
    <property type="entry name" value="WH-like_DNA-bd_sf"/>
</dbReference>
<dbReference type="InterPro" id="IPR013325">
    <property type="entry name" value="RNA_pol_sigma_r2"/>
</dbReference>
<protein>
    <submittedName>
        <fullName evidence="6">RNA polymerase sigma-35 factor</fullName>
    </submittedName>
</protein>
<dbReference type="GO" id="GO:0003677">
    <property type="term" value="F:DNA binding"/>
    <property type="evidence" value="ECO:0007669"/>
    <property type="project" value="UniProtKB-KW"/>
</dbReference>
<dbReference type="GO" id="GO:0016987">
    <property type="term" value="F:sigma factor activity"/>
    <property type="evidence" value="ECO:0007669"/>
    <property type="project" value="UniProtKB-KW"/>
</dbReference>
<evidence type="ECO:0000256" key="1">
    <source>
        <dbReference type="ARBA" id="ARBA00023015"/>
    </source>
</evidence>
<accession>A0A151AK34</accession>
<dbReference type="InterPro" id="IPR013324">
    <property type="entry name" value="RNA_pol_sigma_r3/r4-like"/>
</dbReference>
<feature type="domain" description="RNA polymerase sigma-70 region 2" evidence="5">
    <location>
        <begin position="21"/>
        <end position="89"/>
    </location>
</feature>
<keyword evidence="7" id="KW-1185">Reference proteome</keyword>
<dbReference type="EMBL" id="LTBB01000015">
    <property type="protein sequence ID" value="KYH28009.1"/>
    <property type="molecule type" value="Genomic_DNA"/>
</dbReference>
<dbReference type="AlphaFoldDB" id="A0A151AK34"/>
<name>A0A151AK34_9CLOT</name>
<dbReference type="SUPFAM" id="SSF88946">
    <property type="entry name" value="Sigma2 domain of RNA polymerase sigma factors"/>
    <property type="match status" value="1"/>
</dbReference>
<dbReference type="PATRIC" id="fig|1121305.3.peg.2361"/>
<evidence type="ECO:0000256" key="4">
    <source>
        <dbReference type="ARBA" id="ARBA00023163"/>
    </source>
</evidence>
<dbReference type="Proteomes" id="UP000075374">
    <property type="component" value="Unassembled WGS sequence"/>
</dbReference>
<dbReference type="STRING" id="1121305.CLCOL_23700"/>
<dbReference type="SUPFAM" id="SSF88659">
    <property type="entry name" value="Sigma3 and sigma4 domains of RNA polymerase sigma factors"/>
    <property type="match status" value="1"/>
</dbReference>
<dbReference type="Gene3D" id="1.10.1740.10">
    <property type="match status" value="1"/>
</dbReference>
<keyword evidence="1" id="KW-0805">Transcription regulation</keyword>
<keyword evidence="3" id="KW-0238">DNA-binding</keyword>
<dbReference type="Gene3D" id="1.10.10.10">
    <property type="entry name" value="Winged helix-like DNA-binding domain superfamily/Winged helix DNA-binding domain"/>
    <property type="match status" value="1"/>
</dbReference>
<dbReference type="RefSeq" id="WP_061859153.1">
    <property type="nucleotide sequence ID" value="NZ_LTBB01000015.1"/>
</dbReference>
<dbReference type="InterPro" id="IPR014284">
    <property type="entry name" value="RNA_pol_sigma-70_dom"/>
</dbReference>
<evidence type="ECO:0000256" key="2">
    <source>
        <dbReference type="ARBA" id="ARBA00023082"/>
    </source>
</evidence>
<evidence type="ECO:0000256" key="3">
    <source>
        <dbReference type="ARBA" id="ARBA00023125"/>
    </source>
</evidence>
<gene>
    <name evidence="6" type="primary">sigE_3</name>
    <name evidence="6" type="ORF">CLCOL_23700</name>
</gene>
<dbReference type="GO" id="GO:0006352">
    <property type="term" value="P:DNA-templated transcription initiation"/>
    <property type="evidence" value="ECO:0007669"/>
    <property type="project" value="InterPro"/>
</dbReference>
<keyword evidence="2" id="KW-0731">Sigma factor</keyword>
<dbReference type="PANTHER" id="PTHR30385">
    <property type="entry name" value="SIGMA FACTOR F FLAGELLAR"/>
    <property type="match status" value="1"/>
</dbReference>
<sequence>MEIEELVKKAKSKDEKAMNELIKRFTPLILKMTSSIYIKGSDREDLIQIGYLTIMKAVEGYKIDSKIGFTAYVSNAIKNNYYYSIRKVSKENYDTSYEKLLDEGKALKGEEALKDSVEERVIKKEEHENLNKALNKLTKEERELITFAYKRYGGLKEYSIITGIKYVTLQKRKKSILKKLRKLL</sequence>
<evidence type="ECO:0000313" key="7">
    <source>
        <dbReference type="Proteomes" id="UP000075374"/>
    </source>
</evidence>
<organism evidence="6 7">
    <name type="scientific">Clostridium colicanis DSM 13634</name>
    <dbReference type="NCBI Taxonomy" id="1121305"/>
    <lineage>
        <taxon>Bacteria</taxon>
        <taxon>Bacillati</taxon>
        <taxon>Bacillota</taxon>
        <taxon>Clostridia</taxon>
        <taxon>Eubacteriales</taxon>
        <taxon>Clostridiaceae</taxon>
        <taxon>Clostridium</taxon>
    </lineage>
</organism>
<reference evidence="6 7" key="1">
    <citation type="submission" date="2016-02" db="EMBL/GenBank/DDBJ databases">
        <title>Genome sequence of Clostridium colicanis DSM 13634.</title>
        <authorList>
            <person name="Poehlein A."/>
            <person name="Daniel R."/>
        </authorList>
    </citation>
    <scope>NUCLEOTIDE SEQUENCE [LARGE SCALE GENOMIC DNA]</scope>
    <source>
        <strain evidence="6 7">DSM 13634</strain>
    </source>
</reference>
<evidence type="ECO:0000259" key="5">
    <source>
        <dbReference type="Pfam" id="PF04542"/>
    </source>
</evidence>
<evidence type="ECO:0000313" key="6">
    <source>
        <dbReference type="EMBL" id="KYH28009.1"/>
    </source>
</evidence>